<proteinExistence type="predicted"/>
<dbReference type="InterPro" id="IPR027267">
    <property type="entry name" value="AH/BAR_dom_sf"/>
</dbReference>
<feature type="region of interest" description="Disordered" evidence="2">
    <location>
        <begin position="537"/>
        <end position="587"/>
    </location>
</feature>
<feature type="region of interest" description="Disordered" evidence="2">
    <location>
        <begin position="36"/>
        <end position="87"/>
    </location>
</feature>
<dbReference type="InterPro" id="IPR058933">
    <property type="entry name" value="YMC020W-like_ab_hydrolase"/>
</dbReference>
<evidence type="ECO:0000313" key="5">
    <source>
        <dbReference type="Proteomes" id="UP000650833"/>
    </source>
</evidence>
<evidence type="ECO:0000313" key="4">
    <source>
        <dbReference type="EMBL" id="KAG2191482.1"/>
    </source>
</evidence>
<dbReference type="PANTHER" id="PTHR47349">
    <property type="entry name" value="CHROMOSOME 8, WHOLE GENOME SHOTGUN SEQUENCE"/>
    <property type="match status" value="1"/>
</dbReference>
<feature type="region of interest" description="Disordered" evidence="2">
    <location>
        <begin position="651"/>
        <end position="673"/>
    </location>
</feature>
<sequence>MSTPTATSPSLTPSKVNTSDASPIEEVAAVVEQEVKVNKKEKQDVTSSVTAKEPEQEQNEIRVVQDEPNLDTTTEDSNRRNSSINPSAILETTMEGLATISSKINPITEKLGKGLGQVRQFAQERFGTADDITELPQEYKDLEKRVDTITQIHQNFLRVARTYNTPNYDYPVQIQESLIGFTNTVSNQIQQLRNKPDRAQTIEHPKTLSHAIGRVAIDGAMEVGQDEAFGAALNKFGNASNKLGDARLAMDSEIVTKFNTPIQVTLKTAIEGANKARRNVQSKRLALDAAKTNYRESPTVKLEAARTEVEQAEDQFVGAVEEATHLMKAVLEDSEPIRDLADYAQIQLAYFKQAQDLFNGLVPELEEIRVTQESMYRDIDEYWFNTPTTIDTNFGNTEITMTIDTKNQGEKSLNTSTTTATTTDTDVYTDIQTDIYTNSNTMTMVISPKVSPTVKSTSVNVNMDDQNNFVNNDSAISSEFDIEPIRSASISLSIELAKKTSLSSLNSPSSINTAASKPIFMQKPDNITPQSSLPKYITKQTQQQRPSSIASHSSNSLLQRMAHSPKAAPATFSTSVSANGKNNSYRDNNDRIIKSAVIESLSKQINPPAVEDLDELTEEDIHNVATNTTNSTVSMNTTDNEDDLEEGLMENNQESQQKLDSSQSATCENSATLQKPTAIEGKEDDKIVGFWSWLGFPSSENDTKVDNDKTRGTVTMVEKNLAVKGENVLRHEMEQQEIEEASTIGEGTDQNNTTTTTVTTTTTTVTTTSTTSTPVLPSKDLDKPEQPTKITSWSSFLFPSKPFSIHQQQPQTPAANAKTLIETTSTNTRAIDEAIADDSTLDANLRKSKSTSSLPSSPLSTTQTLRYSASISSFQQPSKKKNFVFPPFESQFQENDIVDTNTISTSAVSTTTSMANGSSNLITKAMDAINAILIPAATPPVDEDNTSNWIAKRMRAKFSNFVEDLKQSATTKDPVQSAMSDKRIVVVGVHGWFPMKLVRSMIGEPTGTSIKFCEQMVSGIKLYFESEHQITLPDDAITMVPLEGEGKVEDRVNQLYTKLIDNSKWLEAVSSADVVLWATHSQGTPVSIMLLQKLLERGHIHVIRQSICVLAMAGISNGPFPALKGSLIVKYFEADAARELFEFMDSNSPISVKFRQSLAYVLKCGTKVVLTGSMQDQVVPLYSAIMSSVNHSSILRSIYIDGHIYSQDDFLINLIVFALKLRNTGLSDHDLLMHLSEVLAGSLYALEGGHSTIYEELEVYMTAIRYTFETTPFGKYIRRMYAQPSSQTKRPIVEDAVLESFQAKQQQNPFYLPWALHAVCTDPLILADKLLKEDLRRLLTLFEQWNPTSARLRELKFRLDPLQTIKL</sequence>
<dbReference type="Pfam" id="PF10455">
    <property type="entry name" value="BAR_2"/>
    <property type="match status" value="1"/>
</dbReference>
<feature type="coiled-coil region" evidence="1">
    <location>
        <begin position="273"/>
        <end position="322"/>
    </location>
</feature>
<dbReference type="InterPro" id="IPR004148">
    <property type="entry name" value="BAR_dom"/>
</dbReference>
<organism evidence="4 5">
    <name type="scientific">Mucor plumbeus</name>
    <dbReference type="NCBI Taxonomy" id="97098"/>
    <lineage>
        <taxon>Eukaryota</taxon>
        <taxon>Fungi</taxon>
        <taxon>Fungi incertae sedis</taxon>
        <taxon>Mucoromycota</taxon>
        <taxon>Mucoromycotina</taxon>
        <taxon>Mucoromycetes</taxon>
        <taxon>Mucorales</taxon>
        <taxon>Mucorineae</taxon>
        <taxon>Mucoraceae</taxon>
        <taxon>Mucor</taxon>
    </lineage>
</organism>
<dbReference type="InterPro" id="IPR018859">
    <property type="entry name" value="BAR_dom-cont"/>
</dbReference>
<comment type="caution">
    <text evidence="4">The sequence shown here is derived from an EMBL/GenBank/DDBJ whole genome shotgun (WGS) entry which is preliminary data.</text>
</comment>
<reference evidence="4" key="1">
    <citation type="submission" date="2020-12" db="EMBL/GenBank/DDBJ databases">
        <title>Metabolic potential, ecology and presence of endohyphal bacteria is reflected in genomic diversity of Mucoromycotina.</title>
        <authorList>
            <person name="Muszewska A."/>
            <person name="Okrasinska A."/>
            <person name="Steczkiewicz K."/>
            <person name="Drgas O."/>
            <person name="Orlowska M."/>
            <person name="Perlinska-Lenart U."/>
            <person name="Aleksandrzak-Piekarczyk T."/>
            <person name="Szatraj K."/>
            <person name="Zielenkiewicz U."/>
            <person name="Pilsyk S."/>
            <person name="Malc E."/>
            <person name="Mieczkowski P."/>
            <person name="Kruszewska J.S."/>
            <person name="Biernat P."/>
            <person name="Pawlowska J."/>
        </authorList>
    </citation>
    <scope>NUCLEOTIDE SEQUENCE</scope>
    <source>
        <strain evidence="4">CBS 226.32</strain>
    </source>
</reference>
<dbReference type="EMBL" id="JAEPRC010000819">
    <property type="protein sequence ID" value="KAG2191482.1"/>
    <property type="molecule type" value="Genomic_DNA"/>
</dbReference>
<dbReference type="InterPro" id="IPR058934">
    <property type="entry name" value="YMC020W-like"/>
</dbReference>
<feature type="domain" description="BAR" evidence="3">
    <location>
        <begin position="110"/>
        <end position="367"/>
    </location>
</feature>
<feature type="compositionally biased region" description="Low complexity" evidence="2">
    <location>
        <begin position="1"/>
        <end position="14"/>
    </location>
</feature>
<feature type="region of interest" description="Disordered" evidence="2">
    <location>
        <begin position="746"/>
        <end position="787"/>
    </location>
</feature>
<feature type="compositionally biased region" description="Low complexity" evidence="2">
    <location>
        <begin position="547"/>
        <end position="556"/>
    </location>
</feature>
<evidence type="ECO:0000256" key="2">
    <source>
        <dbReference type="SAM" id="MobiDB-lite"/>
    </source>
</evidence>
<protein>
    <recommendedName>
        <fullName evidence="3">BAR domain-containing protein</fullName>
    </recommendedName>
</protein>
<keyword evidence="5" id="KW-1185">Reference proteome</keyword>
<accession>A0A8H7URK1</accession>
<gene>
    <name evidence="4" type="ORF">INT46_001033</name>
</gene>
<dbReference type="Gene3D" id="1.20.1270.60">
    <property type="entry name" value="Arfaptin homology (AH) domain/BAR domain"/>
    <property type="match status" value="1"/>
</dbReference>
<evidence type="ECO:0000256" key="1">
    <source>
        <dbReference type="SAM" id="Coils"/>
    </source>
</evidence>
<name>A0A8H7URK1_9FUNG</name>
<dbReference type="SMART" id="SM00721">
    <property type="entry name" value="BAR"/>
    <property type="match status" value="1"/>
</dbReference>
<keyword evidence="1" id="KW-0175">Coiled coil</keyword>
<dbReference type="Pfam" id="PF26147">
    <property type="entry name" value="AB_HYDROLASE_YMC0-YMC35"/>
    <property type="match status" value="1"/>
</dbReference>
<feature type="compositionally biased region" description="Low complexity" evidence="2">
    <location>
        <begin position="753"/>
        <end position="773"/>
    </location>
</feature>
<dbReference type="GO" id="GO:0005737">
    <property type="term" value="C:cytoplasm"/>
    <property type="evidence" value="ECO:0007669"/>
    <property type="project" value="InterPro"/>
</dbReference>
<feature type="compositionally biased region" description="Polar residues" evidence="2">
    <location>
        <begin position="571"/>
        <end position="586"/>
    </location>
</feature>
<evidence type="ECO:0000259" key="3">
    <source>
        <dbReference type="SMART" id="SM00721"/>
    </source>
</evidence>
<feature type="compositionally biased region" description="Polar residues" evidence="2">
    <location>
        <begin position="537"/>
        <end position="546"/>
    </location>
</feature>
<dbReference type="Proteomes" id="UP000650833">
    <property type="component" value="Unassembled WGS sequence"/>
</dbReference>
<dbReference type="OrthoDB" id="5598028at2759"/>
<feature type="region of interest" description="Disordered" evidence="2">
    <location>
        <begin position="1"/>
        <end position="23"/>
    </location>
</feature>
<dbReference type="PANTHER" id="PTHR47349:SF1">
    <property type="entry name" value="AER328WP"/>
    <property type="match status" value="1"/>
</dbReference>
<feature type="compositionally biased region" description="Basic and acidic residues" evidence="2">
    <location>
        <begin position="52"/>
        <end position="65"/>
    </location>
</feature>
<dbReference type="SUPFAM" id="SSF103657">
    <property type="entry name" value="BAR/IMD domain-like"/>
    <property type="match status" value="1"/>
</dbReference>